<dbReference type="EMBL" id="CP064788">
    <property type="protein sequence ID" value="QSG07820.1"/>
    <property type="molecule type" value="Genomic_DNA"/>
</dbReference>
<dbReference type="SUPFAM" id="SSF53335">
    <property type="entry name" value="S-adenosyl-L-methionine-dependent methyltransferases"/>
    <property type="match status" value="1"/>
</dbReference>
<evidence type="ECO:0000313" key="2">
    <source>
        <dbReference type="Proteomes" id="UP000662973"/>
    </source>
</evidence>
<protein>
    <submittedName>
        <fullName evidence="1">Putative SAM-dependent methyltransferase</fullName>
    </submittedName>
</protein>
<dbReference type="Proteomes" id="UP000662973">
    <property type="component" value="Chromosome"/>
</dbReference>
<keyword evidence="2" id="KW-1185">Reference proteome</keyword>
<keyword evidence="1" id="KW-0489">Methyltransferase</keyword>
<gene>
    <name evidence="1" type="ORF">HSR122_0411</name>
</gene>
<name>A0A897N0E3_9EURY</name>
<accession>A0A897N0E3</accession>
<dbReference type="GeneID" id="68851082"/>
<dbReference type="AlphaFoldDB" id="A0A897N0E3"/>
<dbReference type="InterPro" id="IPR029063">
    <property type="entry name" value="SAM-dependent_MTases_sf"/>
</dbReference>
<keyword evidence="1" id="KW-0808">Transferase</keyword>
<evidence type="ECO:0000313" key="1">
    <source>
        <dbReference type="EMBL" id="QSG07820.1"/>
    </source>
</evidence>
<dbReference type="Pfam" id="PF13489">
    <property type="entry name" value="Methyltransf_23"/>
    <property type="match status" value="1"/>
</dbReference>
<organism evidence="1 2">
    <name type="scientific">Halapricum desulfuricans</name>
    <dbReference type="NCBI Taxonomy" id="2841257"/>
    <lineage>
        <taxon>Archaea</taxon>
        <taxon>Methanobacteriati</taxon>
        <taxon>Methanobacteriota</taxon>
        <taxon>Stenosarchaea group</taxon>
        <taxon>Halobacteria</taxon>
        <taxon>Halobacteriales</taxon>
        <taxon>Haloarculaceae</taxon>
        <taxon>Halapricum</taxon>
    </lineage>
</organism>
<proteinExistence type="predicted"/>
<dbReference type="KEGG" id="hds:HSR122_0411"/>
<dbReference type="CDD" id="cd02440">
    <property type="entry name" value="AdoMet_MTases"/>
    <property type="match status" value="1"/>
</dbReference>
<reference evidence="1 2" key="1">
    <citation type="submission" date="2020-11" db="EMBL/GenBank/DDBJ databases">
        <title>Carbohydrate-dependent, anaerobic sulfur respiration: A novel catabolism in halophilic archaea.</title>
        <authorList>
            <person name="Sorokin D.Y."/>
            <person name="Messina E."/>
            <person name="Smedile F."/>
            <person name="La Cono V."/>
            <person name="Hallsworth J.E."/>
            <person name="Yakimov M.M."/>
        </authorList>
    </citation>
    <scope>NUCLEOTIDE SEQUENCE [LARGE SCALE GENOMIC DNA]</scope>
    <source>
        <strain evidence="1 2">HSR12-2</strain>
    </source>
</reference>
<dbReference type="Gene3D" id="3.40.50.150">
    <property type="entry name" value="Vaccinia Virus protein VP39"/>
    <property type="match status" value="1"/>
</dbReference>
<dbReference type="GO" id="GO:0008168">
    <property type="term" value="F:methyltransferase activity"/>
    <property type="evidence" value="ECO:0007669"/>
    <property type="project" value="UniProtKB-KW"/>
</dbReference>
<dbReference type="RefSeq" id="WP_229111009.1">
    <property type="nucleotide sequence ID" value="NZ_CP064788.1"/>
</dbReference>
<sequence length="283" mass="31033">MNHTETRYLEAKRSLDDRAYSRRVRDRLLAAVPTEPRVLDIGCGTGTTVPRLLEWGVDAGSYRGIDSDEGVIDFARTVRPAALRRAGRSVVDRDQGFVVGDLSVTYEVGDALTTLTGANDTDLVVAQAFADLVPVAELLDRIESALAPGGLAYLPITFDGATIFQPDHPADRAVEDAYHAVIDAEPGRDVHAGRHLAEVCRRRDGDLLAIGGSDWILRPSEGEYHADEAYFLDAILEFVEDALSDRTVEGGADWLATRRRQLADGRLTYIAHQYDLLYRAPVA</sequence>
<dbReference type="GO" id="GO:0032259">
    <property type="term" value="P:methylation"/>
    <property type="evidence" value="ECO:0007669"/>
    <property type="project" value="UniProtKB-KW"/>
</dbReference>